<dbReference type="EMBL" id="JAPFFF010000001">
    <property type="protein sequence ID" value="KAK8897775.1"/>
    <property type="molecule type" value="Genomic_DNA"/>
</dbReference>
<dbReference type="Proteomes" id="UP001470230">
    <property type="component" value="Unassembled WGS sequence"/>
</dbReference>
<feature type="region of interest" description="Disordered" evidence="1">
    <location>
        <begin position="93"/>
        <end position="263"/>
    </location>
</feature>
<keyword evidence="3" id="KW-1185">Reference proteome</keyword>
<sequence length="445" mass="51586">MNERERTNYKNEFELIDKLDEVSKKLLKMEIDKRPPALVDMLKEMKIPEGLYIPSNPNYKIISIDAERSVPLKSHARVPILVNFTVYDEDAELAEQGQASTREAPDNDDSDDNEEDESESASDNNNDDDSDNDFSEASDDDDSGKKGRRATKKERRKEKKERRKEKKQEKKREKAKKKAKKKGKKGDKNAPCAPQACPLLVHLQDQRRRAPGRDDDPVHRHDQADPHRRGHRRVPLPVPRLHDGQGQGRHRVHPRRKEPARHRRVDWRGPPQLLHQQVRAGRHSRVQRRAEQLHKERCALLARVLPLPGEGQAQRKHHARRGRARHTHRLRVHIRDLARRKREVREVAVQAHKGDDRPAGRVEGGASFPEVLKALRAVLLRSEGEAQGARGDHRADDERRLPMLPVRLDKEATDEVLPRQELKGRTERDTQAYRPGLRRKVYRHV</sequence>
<evidence type="ECO:0000313" key="2">
    <source>
        <dbReference type="EMBL" id="KAK8897775.1"/>
    </source>
</evidence>
<gene>
    <name evidence="2" type="ORF">M9Y10_000003</name>
</gene>
<evidence type="ECO:0000256" key="1">
    <source>
        <dbReference type="SAM" id="MobiDB-lite"/>
    </source>
</evidence>
<feature type="compositionally biased region" description="Basic and acidic residues" evidence="1">
    <location>
        <begin position="410"/>
        <end position="431"/>
    </location>
</feature>
<feature type="region of interest" description="Disordered" evidence="1">
    <location>
        <begin position="384"/>
        <end position="403"/>
    </location>
</feature>
<evidence type="ECO:0000313" key="3">
    <source>
        <dbReference type="Proteomes" id="UP001470230"/>
    </source>
</evidence>
<feature type="compositionally biased region" description="Basic residues" evidence="1">
    <location>
        <begin position="173"/>
        <end position="185"/>
    </location>
</feature>
<accession>A0ABR2L336</accession>
<feature type="region of interest" description="Disordered" evidence="1">
    <location>
        <begin position="410"/>
        <end position="434"/>
    </location>
</feature>
<comment type="caution">
    <text evidence="2">The sequence shown here is derived from an EMBL/GenBank/DDBJ whole genome shotgun (WGS) entry which is preliminary data.</text>
</comment>
<feature type="compositionally biased region" description="Basic residues" evidence="1">
    <location>
        <begin position="146"/>
        <end position="165"/>
    </location>
</feature>
<feature type="compositionally biased region" description="Basic and acidic residues" evidence="1">
    <location>
        <begin position="204"/>
        <end position="227"/>
    </location>
</feature>
<feature type="compositionally biased region" description="Acidic residues" evidence="1">
    <location>
        <begin position="106"/>
        <end position="142"/>
    </location>
</feature>
<feature type="compositionally biased region" description="Basic residues" evidence="1">
    <location>
        <begin position="248"/>
        <end position="263"/>
    </location>
</feature>
<feature type="compositionally biased region" description="Basic and acidic residues" evidence="1">
    <location>
        <begin position="390"/>
        <end position="403"/>
    </location>
</feature>
<organism evidence="2 3">
    <name type="scientific">Tritrichomonas musculus</name>
    <dbReference type="NCBI Taxonomy" id="1915356"/>
    <lineage>
        <taxon>Eukaryota</taxon>
        <taxon>Metamonada</taxon>
        <taxon>Parabasalia</taxon>
        <taxon>Tritrichomonadida</taxon>
        <taxon>Tritrichomonadidae</taxon>
        <taxon>Tritrichomonas</taxon>
    </lineage>
</organism>
<name>A0ABR2L336_9EUKA</name>
<reference evidence="2 3" key="1">
    <citation type="submission" date="2024-04" db="EMBL/GenBank/DDBJ databases">
        <title>Tritrichomonas musculus Genome.</title>
        <authorList>
            <person name="Alves-Ferreira E."/>
            <person name="Grigg M."/>
            <person name="Lorenzi H."/>
            <person name="Galac M."/>
        </authorList>
    </citation>
    <scope>NUCLEOTIDE SEQUENCE [LARGE SCALE GENOMIC DNA]</scope>
    <source>
        <strain evidence="2 3">EAF2021</strain>
    </source>
</reference>
<dbReference type="Gene3D" id="3.30.1010.10">
    <property type="entry name" value="Phosphatidylinositol 3-kinase Catalytic Subunit, Chain A, domain 4"/>
    <property type="match status" value="1"/>
</dbReference>
<proteinExistence type="predicted"/>
<protein>
    <submittedName>
        <fullName evidence="2">Uncharacterized protein</fullName>
    </submittedName>
</protein>